<feature type="region of interest" description="Disordered" evidence="5">
    <location>
        <begin position="829"/>
        <end position="868"/>
    </location>
</feature>
<name>A0AB34FS83_9HYPO</name>
<protein>
    <submittedName>
        <fullName evidence="7">Dimethylaniline monooxygenase</fullName>
    </submittedName>
</protein>
<keyword evidence="7" id="KW-0503">Monooxygenase</keyword>
<dbReference type="PANTHER" id="PTHR23023">
    <property type="entry name" value="DIMETHYLANILINE MONOOXYGENASE"/>
    <property type="match status" value="1"/>
</dbReference>
<feature type="region of interest" description="Disordered" evidence="5">
    <location>
        <begin position="750"/>
        <end position="777"/>
    </location>
</feature>
<accession>A0AB34FS83</accession>
<evidence type="ECO:0000313" key="7">
    <source>
        <dbReference type="EMBL" id="KAJ6442378.1"/>
    </source>
</evidence>
<evidence type="ECO:0000313" key="8">
    <source>
        <dbReference type="Proteomes" id="UP001163105"/>
    </source>
</evidence>
<dbReference type="SUPFAM" id="SSF51905">
    <property type="entry name" value="FAD/NAD(P)-binding domain"/>
    <property type="match status" value="1"/>
</dbReference>
<dbReference type="InterPro" id="IPR036188">
    <property type="entry name" value="FAD/NAD-bd_sf"/>
</dbReference>
<reference evidence="7" key="1">
    <citation type="submission" date="2023-01" db="EMBL/GenBank/DDBJ databases">
        <title>The growth and conidiation of Purpureocillium lavendulum are regulated by nitrogen source and histone H3K14 acetylation.</title>
        <authorList>
            <person name="Tang P."/>
            <person name="Han J."/>
            <person name="Zhang C."/>
            <person name="Tang P."/>
            <person name="Qi F."/>
            <person name="Zhang K."/>
            <person name="Liang L."/>
        </authorList>
    </citation>
    <scope>NUCLEOTIDE SEQUENCE</scope>
    <source>
        <strain evidence="7">YMF1.00683</strain>
    </source>
</reference>
<dbReference type="Pfam" id="PF00743">
    <property type="entry name" value="FMO-like"/>
    <property type="match status" value="1"/>
</dbReference>
<dbReference type="GO" id="GO:0050660">
    <property type="term" value="F:flavin adenine dinucleotide binding"/>
    <property type="evidence" value="ECO:0007669"/>
    <property type="project" value="InterPro"/>
</dbReference>
<organism evidence="7 8">
    <name type="scientific">Purpureocillium lavendulum</name>
    <dbReference type="NCBI Taxonomy" id="1247861"/>
    <lineage>
        <taxon>Eukaryota</taxon>
        <taxon>Fungi</taxon>
        <taxon>Dikarya</taxon>
        <taxon>Ascomycota</taxon>
        <taxon>Pezizomycotina</taxon>
        <taxon>Sordariomycetes</taxon>
        <taxon>Hypocreomycetidae</taxon>
        <taxon>Hypocreales</taxon>
        <taxon>Ophiocordycipitaceae</taxon>
        <taxon>Purpureocillium</taxon>
    </lineage>
</organism>
<dbReference type="SUPFAM" id="SSF51316">
    <property type="entry name" value="Mss4-like"/>
    <property type="match status" value="1"/>
</dbReference>
<proteinExistence type="inferred from homology"/>
<sequence length="1006" mass="111184">MKRVAVIGGGPAGIVTLKYLLEAQRSFGAEDVEVRLYEYMHNVGGTFLTRRYEDAELVSSKQLTTFSDFRAKESGDFLKAVQYAQYLEDYCTHFNLWPHINLMTRVVEVRRRPGGGHVIAYQRVKHEQLPDGRRSKEQTDGEVQEWECDAVAVCSGLHVLPNMPAIPGLERVPEVIHSSQFKGRAQFGEGKTVVVVGTGETGADVAHLAVTSPTKRVVLCHREGFHIAPKAKSMADKFWQRNPGPVLLPILGRKLNPNEPGIPIDVSRTNLFDTTYAHPILRNSFVLWEYYHWYISSLLWISAGSTWGLDQWVGEMPPERHHPARIFFNKTAMKICPYISGPYRVDYQKSWVYRIRRALAQTPIPEGNGREIDLAPWPKAINADGSMTMTNNGRPEYERLKNDVIKPDMIVFATGYSQSFPFFKATGGKQQDGERDYPVPHEADVRNVWKRDEPDVGFIGFLRPGLGAIPPLAEMQAQLWVYNLLAGDPLSAKLRPEDEPHYRLMPPKGARINYGVDHESYVYQLAMDMGGAPGITDLPRILLGTTVRGGGGTVACGRTWFRMPIVWALGANFVTKYRLQGPWAWDGAKDMMASKEFWETITRRPYFFGHIVVNMLPLAIFGPMSLAVWCYATVMDVFSFIFGLQSYRGTIPSGGARLSALTAVVALALSAAYLFPDAVPGRDGLAAKVVVVVTITITIIHPTQATPQRQKRTDGAMPLPDEAFTITGGCNCGSIRYAQTQTYRIAVPPLAQRPPDFTSGPDAEADAEADADAPGPARLPQVINCHCGDCRAASGQPSMAAVVTPGYMVTVSALPLSAGDAAAQAITGRVLERPTSAEDVAADDDDKDDDEDDDGKDDNNNNRARRRRRRPAYVPAVDVLRPGAPGARGTTLRFFHSYMCDGEVASRSFCVRCGGPVAFHYRPKAEWLGARFRQPDGWEDVVDVLLGTVDAHVLDKDEWLRVEHELFWGEAIGWVKRDGVHGKKGGVSRHPAGALGEVIAAKDALE</sequence>
<feature type="transmembrane region" description="Helical" evidence="6">
    <location>
        <begin position="620"/>
        <end position="644"/>
    </location>
</feature>
<keyword evidence="2" id="KW-0285">Flavoprotein</keyword>
<dbReference type="EMBL" id="JAQHRD010000004">
    <property type="protein sequence ID" value="KAJ6442378.1"/>
    <property type="molecule type" value="Genomic_DNA"/>
</dbReference>
<evidence type="ECO:0000256" key="3">
    <source>
        <dbReference type="ARBA" id="ARBA00022827"/>
    </source>
</evidence>
<keyword evidence="6" id="KW-0812">Transmembrane</keyword>
<dbReference type="AlphaFoldDB" id="A0AB34FS83"/>
<comment type="similarity">
    <text evidence="1">Belongs to the FMO family.</text>
</comment>
<keyword evidence="4" id="KW-0560">Oxidoreductase</keyword>
<feature type="transmembrane region" description="Helical" evidence="6">
    <location>
        <begin position="656"/>
        <end position="673"/>
    </location>
</feature>
<keyword evidence="3" id="KW-0274">FAD</keyword>
<dbReference type="GO" id="GO:0004499">
    <property type="term" value="F:N,N-dimethylaniline monooxygenase activity"/>
    <property type="evidence" value="ECO:0007669"/>
    <property type="project" value="InterPro"/>
</dbReference>
<dbReference type="InterPro" id="IPR011057">
    <property type="entry name" value="Mss4-like_sf"/>
</dbReference>
<evidence type="ECO:0000256" key="6">
    <source>
        <dbReference type="SAM" id="Phobius"/>
    </source>
</evidence>
<keyword evidence="6" id="KW-1133">Transmembrane helix</keyword>
<evidence type="ECO:0000256" key="5">
    <source>
        <dbReference type="SAM" id="MobiDB-lite"/>
    </source>
</evidence>
<keyword evidence="8" id="KW-1185">Reference proteome</keyword>
<dbReference type="GO" id="GO:0050661">
    <property type="term" value="F:NADP binding"/>
    <property type="evidence" value="ECO:0007669"/>
    <property type="project" value="InterPro"/>
</dbReference>
<evidence type="ECO:0000256" key="4">
    <source>
        <dbReference type="ARBA" id="ARBA00023002"/>
    </source>
</evidence>
<dbReference type="InterPro" id="IPR050346">
    <property type="entry name" value="FMO-like"/>
</dbReference>
<evidence type="ECO:0000256" key="1">
    <source>
        <dbReference type="ARBA" id="ARBA00009183"/>
    </source>
</evidence>
<evidence type="ECO:0000256" key="2">
    <source>
        <dbReference type="ARBA" id="ARBA00022630"/>
    </source>
</evidence>
<dbReference type="Gene3D" id="3.50.50.60">
    <property type="entry name" value="FAD/NAD(P)-binding domain"/>
    <property type="match status" value="1"/>
</dbReference>
<comment type="caution">
    <text evidence="7">The sequence shown here is derived from an EMBL/GenBank/DDBJ whole genome shotgun (WGS) entry which is preliminary data.</text>
</comment>
<gene>
    <name evidence="7" type="ORF">O9K51_05937</name>
</gene>
<keyword evidence="6" id="KW-0472">Membrane</keyword>
<dbReference type="Proteomes" id="UP001163105">
    <property type="component" value="Unassembled WGS sequence"/>
</dbReference>
<feature type="compositionally biased region" description="Acidic residues" evidence="5">
    <location>
        <begin position="840"/>
        <end position="856"/>
    </location>
</feature>
<dbReference type="InterPro" id="IPR020946">
    <property type="entry name" value="Flavin_mOase-like"/>
</dbReference>